<protein>
    <submittedName>
        <fullName evidence="6">N-acetylmuramoyl-L-alanine amidase</fullName>
    </submittedName>
</protein>
<dbReference type="GO" id="GO:0004040">
    <property type="term" value="F:amidase activity"/>
    <property type="evidence" value="ECO:0007669"/>
    <property type="project" value="InterPro"/>
</dbReference>
<feature type="chain" id="PRO_5009879822" evidence="4">
    <location>
        <begin position="29"/>
        <end position="663"/>
    </location>
</feature>
<dbReference type="PROSITE" id="PS50911">
    <property type="entry name" value="CHAP"/>
    <property type="match status" value="1"/>
</dbReference>
<sequence>MKKQKLVSLLTLCSLSWTSLAPMMSVYANQEEQVEPTITETSAKETQAPTETTAASSNDRETANETTETTEPIETSETNDINTSETTGTSVIETSETTSVTSDSSGSSAESTATTESTTESTQSTTSSSTPAASHDSSENSKPTTSETTNDSKGPSGKPVTPTKPEPGKKEPSKEGTVSQNPAIADISGFVGAKSESSKNDILFSNTIFGQYELPMLAELSNQTRGALLFRLLSLTEDQQKEKKLSVTKLSSIYREVFQLDKKAKVVSFDKAQPGDLLQWQEPNSRGIKEGIYLGNGFYYAQPMKKQDKKQRLFIFSLGLREKPDTVWNVIQKAELTKAGQKFLREYPANVAIKPSKETQRFIAEIGETARKLGQKNDLFASVMIAQAILESGSGQSKLSQAPFYNLFGVKGSYQGQSVSFDTIEERTNGEKYHITAAFRSYGNYQGSLEDYVGLLRKGIDGNAHFYQPAWRSQAKNYLNATRSLTGSYATDSEYANKLNSLIAAYHLTQYDQAKSDHIDMISLKQLPEKVRAALTLGYYDGVERNRSGSYPAGQCTWYVANRLAQLGKPVDDFMGNGGDWGSKAQRLGYEVQAKPFAGAAVSFSPGVLGADANYGHVAFVEAVTDQGVLISESNVKGLGKISYRLLTAKEAQQKGVTYFFPK</sequence>
<evidence type="ECO:0000313" key="7">
    <source>
        <dbReference type="Proteomes" id="UP000181884"/>
    </source>
</evidence>
<reference evidence="6 7" key="1">
    <citation type="submission" date="2014-12" db="EMBL/GenBank/DDBJ databases">
        <title>Draft genome sequences of 29 type strains of Enterococci.</title>
        <authorList>
            <person name="Zhong Z."/>
            <person name="Sun Z."/>
            <person name="Liu W."/>
            <person name="Zhang W."/>
            <person name="Zhang H."/>
        </authorList>
    </citation>
    <scope>NUCLEOTIDE SEQUENCE [LARGE SCALE GENOMIC DNA]</scope>
    <source>
        <strain evidence="6 7">DSM 17029</strain>
    </source>
</reference>
<feature type="region of interest" description="Disordered" evidence="3">
    <location>
        <begin position="32"/>
        <end position="182"/>
    </location>
</feature>
<evidence type="ECO:0000256" key="1">
    <source>
        <dbReference type="ARBA" id="ARBA00010266"/>
    </source>
</evidence>
<feature type="domain" description="Peptidase C51" evidence="5">
    <location>
        <begin position="531"/>
        <end position="661"/>
    </location>
</feature>
<proteinExistence type="inferred from homology"/>
<dbReference type="EMBL" id="JXKH01000002">
    <property type="protein sequence ID" value="OJG19327.1"/>
    <property type="molecule type" value="Genomic_DNA"/>
</dbReference>
<dbReference type="RefSeq" id="WP_067389776.1">
    <property type="nucleotide sequence ID" value="NZ_JXKH01000002.1"/>
</dbReference>
<dbReference type="Gene3D" id="3.90.1720.10">
    <property type="entry name" value="endopeptidase domain like (from Nostoc punctiforme)"/>
    <property type="match status" value="1"/>
</dbReference>
<comment type="caution">
    <text evidence="6">The sequence shown here is derived from an EMBL/GenBank/DDBJ whole genome shotgun (WGS) entry which is preliminary data.</text>
</comment>
<accession>A0A1L8RHU2</accession>
<evidence type="ECO:0000259" key="5">
    <source>
        <dbReference type="PROSITE" id="PS50911"/>
    </source>
</evidence>
<keyword evidence="4" id="KW-0732">Signal</keyword>
<dbReference type="STRING" id="214095.RU97_GL000898"/>
<dbReference type="SMART" id="SM00047">
    <property type="entry name" value="LYZ2"/>
    <property type="match status" value="1"/>
</dbReference>
<feature type="signal peptide" evidence="4">
    <location>
        <begin position="1"/>
        <end position="28"/>
    </location>
</feature>
<dbReference type="PANTHER" id="PTHR33308:SF9">
    <property type="entry name" value="PEPTIDOGLYCAN HYDROLASE FLGJ"/>
    <property type="match status" value="1"/>
</dbReference>
<dbReference type="InterPro" id="IPR007921">
    <property type="entry name" value="CHAP_dom"/>
</dbReference>
<comment type="similarity">
    <text evidence="1">Belongs to the glycosyl hydrolase 73 family.</text>
</comment>
<keyword evidence="2" id="KW-0378">Hydrolase</keyword>
<feature type="compositionally biased region" description="Low complexity" evidence="3">
    <location>
        <begin position="64"/>
        <end position="135"/>
    </location>
</feature>
<dbReference type="InterPro" id="IPR038765">
    <property type="entry name" value="Papain-like_cys_pep_sf"/>
</dbReference>
<feature type="compositionally biased region" description="Polar residues" evidence="3">
    <location>
        <begin position="140"/>
        <end position="153"/>
    </location>
</feature>
<keyword evidence="7" id="KW-1185">Reference proteome</keyword>
<dbReference type="PANTHER" id="PTHR33308">
    <property type="entry name" value="PEPTIDOGLYCAN HYDROLASE FLGJ"/>
    <property type="match status" value="1"/>
</dbReference>
<evidence type="ECO:0000256" key="3">
    <source>
        <dbReference type="SAM" id="MobiDB-lite"/>
    </source>
</evidence>
<name>A0A1L8RHU2_9ENTE</name>
<dbReference type="Proteomes" id="UP000181884">
    <property type="component" value="Unassembled WGS sequence"/>
</dbReference>
<evidence type="ECO:0000256" key="2">
    <source>
        <dbReference type="ARBA" id="ARBA00022801"/>
    </source>
</evidence>
<dbReference type="AlphaFoldDB" id="A0A1L8RHU2"/>
<dbReference type="Pfam" id="PF05257">
    <property type="entry name" value="CHAP"/>
    <property type="match status" value="1"/>
</dbReference>
<dbReference type="Gene3D" id="1.10.530.10">
    <property type="match status" value="1"/>
</dbReference>
<evidence type="ECO:0000256" key="4">
    <source>
        <dbReference type="SAM" id="SignalP"/>
    </source>
</evidence>
<feature type="compositionally biased region" description="Polar residues" evidence="3">
    <location>
        <begin position="32"/>
        <end position="57"/>
    </location>
</feature>
<dbReference type="Pfam" id="PF01832">
    <property type="entry name" value="Glucosaminidase"/>
    <property type="match status" value="1"/>
</dbReference>
<evidence type="ECO:0000313" key="6">
    <source>
        <dbReference type="EMBL" id="OJG19327.1"/>
    </source>
</evidence>
<dbReference type="SUPFAM" id="SSF54001">
    <property type="entry name" value="Cysteine proteinases"/>
    <property type="match status" value="1"/>
</dbReference>
<organism evidence="6 7">
    <name type="scientific">Enterococcus canis</name>
    <dbReference type="NCBI Taxonomy" id="214095"/>
    <lineage>
        <taxon>Bacteria</taxon>
        <taxon>Bacillati</taxon>
        <taxon>Bacillota</taxon>
        <taxon>Bacilli</taxon>
        <taxon>Lactobacillales</taxon>
        <taxon>Enterococcaceae</taxon>
        <taxon>Enterococcus</taxon>
    </lineage>
</organism>
<dbReference type="InterPro" id="IPR051056">
    <property type="entry name" value="Glycosyl_Hydrolase_73"/>
</dbReference>
<dbReference type="InterPro" id="IPR002901">
    <property type="entry name" value="MGlyc_endo_b_GlcNAc-like_dom"/>
</dbReference>
<dbReference type="Gene3D" id="4.10.80.30">
    <property type="entry name" value="DNA polymerase, domain 6"/>
    <property type="match status" value="1"/>
</dbReference>
<gene>
    <name evidence="6" type="ORF">RU97_GL000898</name>
</gene>